<dbReference type="NCBIfam" id="TIGR00636">
    <property type="entry name" value="PduO_Nterm"/>
    <property type="match status" value="1"/>
</dbReference>
<evidence type="ECO:0000256" key="15">
    <source>
        <dbReference type="SAM" id="MobiDB-lite"/>
    </source>
</evidence>
<dbReference type="EC" id="2.5.1.17" evidence="3 14"/>
<comment type="catalytic activity">
    <reaction evidence="12 14">
        <text>2 cob(II)yrinate a,c diamide + reduced [electron-transfer flavoprotein] + 2 ATP = 2 adenosylcob(III)yrinate a,c-diamide + 2 triphosphate + oxidized [electron-transfer flavoprotein] + 3 H(+)</text>
        <dbReference type="Rhea" id="RHEA:11528"/>
        <dbReference type="Rhea" id="RHEA-COMP:10685"/>
        <dbReference type="Rhea" id="RHEA-COMP:10686"/>
        <dbReference type="ChEBI" id="CHEBI:15378"/>
        <dbReference type="ChEBI" id="CHEBI:18036"/>
        <dbReference type="ChEBI" id="CHEBI:30616"/>
        <dbReference type="ChEBI" id="CHEBI:57692"/>
        <dbReference type="ChEBI" id="CHEBI:58307"/>
        <dbReference type="ChEBI" id="CHEBI:58503"/>
        <dbReference type="ChEBI" id="CHEBI:58537"/>
        <dbReference type="EC" id="2.5.1.17"/>
    </reaction>
</comment>
<keyword evidence="5 14" id="KW-0169">Cobalamin biosynthesis</keyword>
<evidence type="ECO:0000313" key="17">
    <source>
        <dbReference type="EMBL" id="MFI2234602.1"/>
    </source>
</evidence>
<accession>A0ABW7WB51</accession>
<keyword evidence="7 14" id="KW-0547">Nucleotide-binding</keyword>
<evidence type="ECO:0000256" key="9">
    <source>
        <dbReference type="ARBA" id="ARBA00031529"/>
    </source>
</evidence>
<reference evidence="17 18" key="1">
    <citation type="submission" date="2024-10" db="EMBL/GenBank/DDBJ databases">
        <title>The Natural Products Discovery Center: Release of the First 8490 Sequenced Strains for Exploring Actinobacteria Biosynthetic Diversity.</title>
        <authorList>
            <person name="Kalkreuter E."/>
            <person name="Kautsar S.A."/>
            <person name="Yang D."/>
            <person name="Bader C.D."/>
            <person name="Teijaro C.N."/>
            <person name="Fluegel L."/>
            <person name="Davis C.M."/>
            <person name="Simpson J.R."/>
            <person name="Lauterbach L."/>
            <person name="Steele A.D."/>
            <person name="Gui C."/>
            <person name="Meng S."/>
            <person name="Li G."/>
            <person name="Viehrig K."/>
            <person name="Ye F."/>
            <person name="Su P."/>
            <person name="Kiefer A.F."/>
            <person name="Nichols A."/>
            <person name="Cepeda A.J."/>
            <person name="Yan W."/>
            <person name="Fan B."/>
            <person name="Jiang Y."/>
            <person name="Adhikari A."/>
            <person name="Zheng C.-J."/>
            <person name="Schuster L."/>
            <person name="Cowan T.M."/>
            <person name="Smanski M.J."/>
            <person name="Chevrette M.G."/>
            <person name="De Carvalho L.P.S."/>
            <person name="Shen B."/>
        </authorList>
    </citation>
    <scope>NUCLEOTIDE SEQUENCE [LARGE SCALE GENOMIC DNA]</scope>
    <source>
        <strain evidence="17 18">NPDC019377</strain>
    </source>
</reference>
<evidence type="ECO:0000256" key="12">
    <source>
        <dbReference type="ARBA" id="ARBA00048555"/>
    </source>
</evidence>
<dbReference type="SUPFAM" id="SSF89028">
    <property type="entry name" value="Cobalamin adenosyltransferase-like"/>
    <property type="match status" value="1"/>
</dbReference>
<evidence type="ECO:0000256" key="14">
    <source>
        <dbReference type="RuleBase" id="RU366026"/>
    </source>
</evidence>
<dbReference type="PANTHER" id="PTHR12213">
    <property type="entry name" value="CORRINOID ADENOSYLTRANSFERASE"/>
    <property type="match status" value="1"/>
</dbReference>
<evidence type="ECO:0000256" key="11">
    <source>
        <dbReference type="ARBA" id="ARBA00033354"/>
    </source>
</evidence>
<evidence type="ECO:0000256" key="5">
    <source>
        <dbReference type="ARBA" id="ARBA00022573"/>
    </source>
</evidence>
<evidence type="ECO:0000256" key="2">
    <source>
        <dbReference type="ARBA" id="ARBA00007487"/>
    </source>
</evidence>
<comment type="similarity">
    <text evidence="2 14">Belongs to the Cob(I)alamin adenosyltransferase family.</text>
</comment>
<comment type="catalytic activity">
    <reaction evidence="13 14">
        <text>2 cob(II)alamin + reduced [electron-transfer flavoprotein] + 2 ATP = 2 adenosylcob(III)alamin + 2 triphosphate + oxidized [electron-transfer flavoprotein] + 3 H(+)</text>
        <dbReference type="Rhea" id="RHEA:28671"/>
        <dbReference type="Rhea" id="RHEA-COMP:10685"/>
        <dbReference type="Rhea" id="RHEA-COMP:10686"/>
        <dbReference type="ChEBI" id="CHEBI:15378"/>
        <dbReference type="ChEBI" id="CHEBI:16304"/>
        <dbReference type="ChEBI" id="CHEBI:18036"/>
        <dbReference type="ChEBI" id="CHEBI:18408"/>
        <dbReference type="ChEBI" id="CHEBI:30616"/>
        <dbReference type="ChEBI" id="CHEBI:57692"/>
        <dbReference type="ChEBI" id="CHEBI:58307"/>
        <dbReference type="EC" id="2.5.1.17"/>
    </reaction>
</comment>
<dbReference type="PANTHER" id="PTHR12213:SF0">
    <property type="entry name" value="CORRINOID ADENOSYLTRANSFERASE MMAB"/>
    <property type="match status" value="1"/>
</dbReference>
<feature type="domain" description="Cobalamin adenosyltransferase-like" evidence="16">
    <location>
        <begin position="8"/>
        <end position="175"/>
    </location>
</feature>
<protein>
    <recommendedName>
        <fullName evidence="4 14">Corrinoid adenosyltransferase</fullName>
        <ecNumber evidence="3 14">2.5.1.17</ecNumber>
    </recommendedName>
    <alternativeName>
        <fullName evidence="9 14">Cob(II)alamin adenosyltransferase</fullName>
    </alternativeName>
    <alternativeName>
        <fullName evidence="11 14">Cob(II)yrinic acid a,c-diamide adenosyltransferase</fullName>
    </alternativeName>
    <alternativeName>
        <fullName evidence="10 14">Cobinamide/cobalamin adenosyltransferase</fullName>
    </alternativeName>
</protein>
<keyword evidence="18" id="KW-1185">Reference proteome</keyword>
<proteinExistence type="inferred from homology"/>
<dbReference type="InterPro" id="IPR016030">
    <property type="entry name" value="CblAdoTrfase-like"/>
</dbReference>
<evidence type="ECO:0000259" key="16">
    <source>
        <dbReference type="Pfam" id="PF01923"/>
    </source>
</evidence>
<evidence type="ECO:0000256" key="10">
    <source>
        <dbReference type="ARBA" id="ARBA00033334"/>
    </source>
</evidence>
<feature type="region of interest" description="Disordered" evidence="15">
    <location>
        <begin position="182"/>
        <end position="207"/>
    </location>
</feature>
<evidence type="ECO:0000256" key="7">
    <source>
        <dbReference type="ARBA" id="ARBA00022741"/>
    </source>
</evidence>
<evidence type="ECO:0000313" key="18">
    <source>
        <dbReference type="Proteomes" id="UP001611494"/>
    </source>
</evidence>
<sequence>MSVHLTRIYTRTGDDGTTGLSDFSRVPKTDPRLIAYADCDEANAAVGVAIALGGPDPELTAVLRGIQNDLFDAGADLSTPVVENPKYPPLRITASYIERLEQWCDRFNAELAPLDSFILPGGTPLAALLHTARTVVRRAERSAWAAVETHPGDTSVLPAKYLNRLSDLLFILSRYTNPDGDVLWQPGGGRTEAVTSDEPGAGSAAES</sequence>
<dbReference type="Gene3D" id="1.20.1200.10">
    <property type="entry name" value="Cobalamin adenosyltransferase-like"/>
    <property type="match status" value="1"/>
</dbReference>
<comment type="pathway">
    <text evidence="1 14">Cofactor biosynthesis; adenosylcobalamin biosynthesis; adenosylcobalamin from cob(II)yrinate a,c-diamide: step 2/7.</text>
</comment>
<evidence type="ECO:0000256" key="13">
    <source>
        <dbReference type="ARBA" id="ARBA00048692"/>
    </source>
</evidence>
<keyword evidence="6 14" id="KW-0808">Transferase</keyword>
<dbReference type="Proteomes" id="UP001611494">
    <property type="component" value="Unassembled WGS sequence"/>
</dbReference>
<keyword evidence="8 14" id="KW-0067">ATP-binding</keyword>
<dbReference type="GO" id="GO:0008817">
    <property type="term" value="F:corrinoid adenosyltransferase activity"/>
    <property type="evidence" value="ECO:0007669"/>
    <property type="project" value="UniProtKB-EC"/>
</dbReference>
<dbReference type="Pfam" id="PF01923">
    <property type="entry name" value="Cob_adeno_trans"/>
    <property type="match status" value="1"/>
</dbReference>
<name>A0ABW7WB51_9NOCA</name>
<dbReference type="InterPro" id="IPR036451">
    <property type="entry name" value="CblAdoTrfase-like_sf"/>
</dbReference>
<evidence type="ECO:0000256" key="4">
    <source>
        <dbReference type="ARBA" id="ARBA00020963"/>
    </source>
</evidence>
<organism evidence="17 18">
    <name type="scientific">Nocardia testacea</name>
    <dbReference type="NCBI Taxonomy" id="248551"/>
    <lineage>
        <taxon>Bacteria</taxon>
        <taxon>Bacillati</taxon>
        <taxon>Actinomycetota</taxon>
        <taxon>Actinomycetes</taxon>
        <taxon>Mycobacteriales</taxon>
        <taxon>Nocardiaceae</taxon>
        <taxon>Nocardia</taxon>
    </lineage>
</organism>
<evidence type="ECO:0000256" key="3">
    <source>
        <dbReference type="ARBA" id="ARBA00012454"/>
    </source>
</evidence>
<gene>
    <name evidence="17" type="ORF">ACH49Z_32610</name>
</gene>
<dbReference type="RefSeq" id="WP_397067448.1">
    <property type="nucleotide sequence ID" value="NZ_JBIRYL010000036.1"/>
</dbReference>
<evidence type="ECO:0000256" key="6">
    <source>
        <dbReference type="ARBA" id="ARBA00022679"/>
    </source>
</evidence>
<evidence type="ECO:0000256" key="1">
    <source>
        <dbReference type="ARBA" id="ARBA00005121"/>
    </source>
</evidence>
<evidence type="ECO:0000256" key="8">
    <source>
        <dbReference type="ARBA" id="ARBA00022840"/>
    </source>
</evidence>
<dbReference type="InterPro" id="IPR029499">
    <property type="entry name" value="PduO-typ"/>
</dbReference>
<dbReference type="EMBL" id="JBIRYL010000036">
    <property type="protein sequence ID" value="MFI2234602.1"/>
    <property type="molecule type" value="Genomic_DNA"/>
</dbReference>
<comment type="caution">
    <text evidence="17">The sequence shown here is derived from an EMBL/GenBank/DDBJ whole genome shotgun (WGS) entry which is preliminary data.</text>
</comment>